<sequence>MTWWKNNNLRMIQNNLRESDANLNVDRLMDDLNRLSANVLMLNAGGIVAFYPTQLEYHYRAACQNKDLLREAIEKTHANGMKFIARFDFSKAHETIYEKQPDWFYRTRAGEAVNYHGIVHTCVNGCYQREYSLKILDEVLSNYEVDGIFFNMFGYQTWDYSGTQYGACYCDNCRSRFKDLYGLELSAPDDPGNLKYREFQEMTTKSMLDSIYDLVQSKNRDIAISTYHEHKVDIVRKESNTEIGRPYPLWPYSASENVKSLEDSWDDKLVSNCCINAVGLVHRFTGVSAHEVNIRLKESLASGSGLDFCIIGAFEDYPDRHNLNTVAEIFKYHRDNEQYYGRFLSVADVALIKPGKHSPENGNEYLGLFKMLKERHILFDVVHQHALAERGEELKRYKAVVIPGISEMSELEMQLLTNMHLQGVCLIATGGSFTEGDENRAFLRRIFGVIPESLQLIRKESAYLFTEDKQVFKRFTERDWIFLGEQFYRVELEPDVGRQLPYVDSSTFGPPERAFGHQITDQYYGAGLKKEELRKSAYIPWQPGQLYYNHGFADHKQIVLDILDHMTETPWELETNAPQNVEVFFNRLDAQTCILHVLNLSGFNGVTYFDPLPVSGMHVKLANMGPITETTNLADQSSVRFDNGGGGATVHLPTLTDFAAILIRTAAAEQ</sequence>
<dbReference type="SUPFAM" id="SSF51445">
    <property type="entry name" value="(Trans)glycosidases"/>
    <property type="match status" value="1"/>
</dbReference>
<comment type="caution">
    <text evidence="1">The sequence shown here is derived from an EMBL/GenBank/DDBJ whole genome shotgun (WGS) entry which is preliminary data.</text>
</comment>
<dbReference type="Gene3D" id="3.20.20.80">
    <property type="entry name" value="Glycosidases"/>
    <property type="match status" value="1"/>
</dbReference>
<dbReference type="Proteomes" id="UP001519887">
    <property type="component" value="Unassembled WGS sequence"/>
</dbReference>
<protein>
    <submittedName>
        <fullName evidence="1">Family 10 glycosylhydrolase</fullName>
    </submittedName>
</protein>
<organism evidence="1 2">
    <name type="scientific">Paenibacillus sepulcri</name>
    <dbReference type="NCBI Taxonomy" id="359917"/>
    <lineage>
        <taxon>Bacteria</taxon>
        <taxon>Bacillati</taxon>
        <taxon>Bacillota</taxon>
        <taxon>Bacilli</taxon>
        <taxon>Bacillales</taxon>
        <taxon>Paenibacillaceae</taxon>
        <taxon>Paenibacillus</taxon>
    </lineage>
</organism>
<dbReference type="Gene3D" id="3.40.50.880">
    <property type="match status" value="1"/>
</dbReference>
<evidence type="ECO:0000313" key="1">
    <source>
        <dbReference type="EMBL" id="MBW7453196.1"/>
    </source>
</evidence>
<dbReference type="EMBL" id="JAHZIK010000050">
    <property type="protein sequence ID" value="MBW7453196.1"/>
    <property type="molecule type" value="Genomic_DNA"/>
</dbReference>
<dbReference type="CDD" id="cd03143">
    <property type="entry name" value="A4_beta-galactosidase_middle_domain"/>
    <property type="match status" value="1"/>
</dbReference>
<proteinExistence type="predicted"/>
<dbReference type="RefSeq" id="WP_210045313.1">
    <property type="nucleotide sequence ID" value="NZ_JBHLVU010000010.1"/>
</dbReference>
<keyword evidence="2" id="KW-1185">Reference proteome</keyword>
<name>A0ABS7BXI6_9BACL</name>
<reference evidence="1 2" key="1">
    <citation type="submission" date="2021-07" db="EMBL/GenBank/DDBJ databases">
        <title>Paenibacillus radiodurans sp. nov., isolated from the southeastern edge of Tengger Desert.</title>
        <authorList>
            <person name="Zhang G."/>
        </authorList>
    </citation>
    <scope>NUCLEOTIDE SEQUENCE [LARGE SCALE GENOMIC DNA]</scope>
    <source>
        <strain evidence="1 2">CCM 7311</strain>
    </source>
</reference>
<dbReference type="InterPro" id="IPR029062">
    <property type="entry name" value="Class_I_gatase-like"/>
</dbReference>
<dbReference type="Pfam" id="PF14871">
    <property type="entry name" value="GHL6"/>
    <property type="match status" value="1"/>
</dbReference>
<dbReference type="SUPFAM" id="SSF52317">
    <property type="entry name" value="Class I glutamine amidotransferase-like"/>
    <property type="match status" value="1"/>
</dbReference>
<evidence type="ECO:0000313" key="2">
    <source>
        <dbReference type="Proteomes" id="UP001519887"/>
    </source>
</evidence>
<dbReference type="InterPro" id="IPR017853">
    <property type="entry name" value="GH"/>
</dbReference>
<accession>A0ABS7BXI6</accession>
<gene>
    <name evidence="1" type="ORF">K0U00_03995</name>
</gene>
<dbReference type="InterPro" id="IPR028212">
    <property type="entry name" value="GHL6"/>
</dbReference>